<feature type="compositionally biased region" description="Basic residues" evidence="1">
    <location>
        <begin position="516"/>
        <end position="525"/>
    </location>
</feature>
<dbReference type="VEuPathDB" id="VectorBase:PPAI000692"/>
<dbReference type="EMBL" id="AJVK01021173">
    <property type="status" value="NOT_ANNOTATED_CDS"/>
    <property type="molecule type" value="Genomic_DNA"/>
</dbReference>
<dbReference type="PANTHER" id="PTHR14932:SF1">
    <property type="entry name" value="RAB-LIKE PROTEIN 6"/>
    <property type="match status" value="1"/>
</dbReference>
<dbReference type="Pfam" id="PF08477">
    <property type="entry name" value="Roc"/>
    <property type="match status" value="1"/>
</dbReference>
<dbReference type="Proteomes" id="UP000092462">
    <property type="component" value="Unassembled WGS sequence"/>
</dbReference>
<dbReference type="PRINTS" id="PR00449">
    <property type="entry name" value="RASTRNSFRMNG"/>
</dbReference>
<dbReference type="PROSITE" id="PS51419">
    <property type="entry name" value="RAB"/>
    <property type="match status" value="1"/>
</dbReference>
<reference evidence="2" key="1">
    <citation type="submission" date="2022-08" db="UniProtKB">
        <authorList>
            <consortium name="EnsemblMetazoa"/>
        </authorList>
    </citation>
    <scope>IDENTIFICATION</scope>
    <source>
        <strain evidence="2">Israel</strain>
    </source>
</reference>
<feature type="compositionally biased region" description="Acidic residues" evidence="1">
    <location>
        <begin position="501"/>
        <end position="510"/>
    </location>
</feature>
<dbReference type="PANTHER" id="PTHR14932">
    <property type="entry name" value="RAS GTPASE-RELATED"/>
    <property type="match status" value="1"/>
</dbReference>
<feature type="region of interest" description="Disordered" evidence="1">
    <location>
        <begin position="397"/>
        <end position="416"/>
    </location>
</feature>
<dbReference type="SMART" id="SM00175">
    <property type="entry name" value="RAB"/>
    <property type="match status" value="1"/>
</dbReference>
<dbReference type="SUPFAM" id="SSF52540">
    <property type="entry name" value="P-loop containing nucleoside triphosphate hydrolases"/>
    <property type="match status" value="1"/>
</dbReference>
<dbReference type="Pfam" id="PF00071">
    <property type="entry name" value="Ras"/>
    <property type="match status" value="1"/>
</dbReference>
<sequence>MFSAFKKLTAKSEASAGPPETAGHAMSGSLQKKFARGVQYNSKFRNFIHFVDFLGDLKIMCLKFLVKIIIKGDRNVGKSCLLERLQGRSFVEAYTPTEQIQVASIQWSFKATEDVVKVEVWDVVDRGKARVRQTSLKLATNTAPAETPALDAEFLDVYKGTHGVVLMMDITKAWTFDYVSRELPKVPPEIPVLVLGNHCDMNHHRVVSTGQAVALVEGFQADRPGEVLYGESSMRNGFGLRLLHKFLGLPFLKLQRDTLLAQLERNRRDAEICSFEIVEFLKSGDSDYGQFLDQLVSRRRQMADAKSAVAVQPAVPEFRPTKSIIVGGGQPIVIPGQVPEKKPQQRNLATLVSDVSQLSVNEMEKITSVEDFCPEGGGGLDKDFFDDCPVTPTAKIQVRSAGGNESESDTEGANPQVARFEEEFADDDEDEEPIPVKSAPESRQTISSDELEVIAKVTPKTVLDEVDFDSWIMDSSVQQRRSPEGGEDSTITVSIHQDVTPDAEDVPAEESGERRKSQKKKKEKKEKKDREERKKKKRKSRDHEQEDSGPQSADGYECI</sequence>
<dbReference type="InterPro" id="IPR040385">
    <property type="entry name" value="RABL6"/>
</dbReference>
<feature type="region of interest" description="Disordered" evidence="1">
    <location>
        <begin position="464"/>
        <end position="559"/>
    </location>
</feature>
<dbReference type="GO" id="GO:0005525">
    <property type="term" value="F:GTP binding"/>
    <property type="evidence" value="ECO:0007669"/>
    <property type="project" value="InterPro"/>
</dbReference>
<dbReference type="GO" id="GO:0005634">
    <property type="term" value="C:nucleus"/>
    <property type="evidence" value="ECO:0007669"/>
    <property type="project" value="TreeGrafter"/>
</dbReference>
<proteinExistence type="predicted"/>
<evidence type="ECO:0000313" key="2">
    <source>
        <dbReference type="EnsemblMetazoa" id="PPAI000692-PA"/>
    </source>
</evidence>
<dbReference type="AlphaFoldDB" id="A0A1B0D020"/>
<dbReference type="Gene3D" id="3.40.50.300">
    <property type="entry name" value="P-loop containing nucleotide triphosphate hydrolases"/>
    <property type="match status" value="1"/>
</dbReference>
<dbReference type="SMART" id="SM00173">
    <property type="entry name" value="RAS"/>
    <property type="match status" value="1"/>
</dbReference>
<evidence type="ECO:0000256" key="1">
    <source>
        <dbReference type="SAM" id="MobiDB-lite"/>
    </source>
</evidence>
<dbReference type="GO" id="GO:0005829">
    <property type="term" value="C:cytosol"/>
    <property type="evidence" value="ECO:0007669"/>
    <property type="project" value="TreeGrafter"/>
</dbReference>
<organism evidence="2 3">
    <name type="scientific">Phlebotomus papatasi</name>
    <name type="common">Sandfly</name>
    <dbReference type="NCBI Taxonomy" id="29031"/>
    <lineage>
        <taxon>Eukaryota</taxon>
        <taxon>Metazoa</taxon>
        <taxon>Ecdysozoa</taxon>
        <taxon>Arthropoda</taxon>
        <taxon>Hexapoda</taxon>
        <taxon>Insecta</taxon>
        <taxon>Pterygota</taxon>
        <taxon>Neoptera</taxon>
        <taxon>Endopterygota</taxon>
        <taxon>Diptera</taxon>
        <taxon>Nematocera</taxon>
        <taxon>Psychodoidea</taxon>
        <taxon>Psychodidae</taxon>
        <taxon>Phlebotomus</taxon>
        <taxon>Phlebotomus</taxon>
    </lineage>
</organism>
<keyword evidence="3" id="KW-1185">Reference proteome</keyword>
<dbReference type="EnsemblMetazoa" id="PPAI000692-RA">
    <property type="protein sequence ID" value="PPAI000692-PA"/>
    <property type="gene ID" value="PPAI000692"/>
</dbReference>
<protein>
    <submittedName>
        <fullName evidence="2">Uncharacterized protein</fullName>
    </submittedName>
</protein>
<feature type="region of interest" description="Disordered" evidence="1">
    <location>
        <begin position="424"/>
        <end position="450"/>
    </location>
</feature>
<dbReference type="GO" id="GO:0003924">
    <property type="term" value="F:GTPase activity"/>
    <property type="evidence" value="ECO:0007669"/>
    <property type="project" value="InterPro"/>
</dbReference>
<name>A0A1B0D020_PHLPP</name>
<dbReference type="InterPro" id="IPR027417">
    <property type="entry name" value="P-loop_NTPase"/>
</dbReference>
<dbReference type="VEuPathDB" id="VectorBase:PPAPM1_001477"/>
<evidence type="ECO:0000313" key="3">
    <source>
        <dbReference type="Proteomes" id="UP000092462"/>
    </source>
</evidence>
<accession>A0A1B0D020</accession>
<dbReference type="InterPro" id="IPR001806">
    <property type="entry name" value="Small_GTPase"/>
</dbReference>
<feature type="compositionally biased region" description="Acidic residues" evidence="1">
    <location>
        <begin position="424"/>
        <end position="433"/>
    </location>
</feature>